<evidence type="ECO:0000256" key="2">
    <source>
        <dbReference type="ARBA" id="ARBA00022763"/>
    </source>
</evidence>
<evidence type="ECO:0000256" key="4">
    <source>
        <dbReference type="SAM" id="MobiDB-lite"/>
    </source>
</evidence>
<dbReference type="OrthoDB" id="342264at2759"/>
<dbReference type="GO" id="GO:0006974">
    <property type="term" value="P:DNA damage response"/>
    <property type="evidence" value="ECO:0007669"/>
    <property type="project" value="UniProtKB-KW"/>
</dbReference>
<keyword evidence="3" id="KW-0539">Nucleus</keyword>
<dbReference type="EMBL" id="CCYD01000109">
    <property type="protein sequence ID" value="CEG35840.1"/>
    <property type="molecule type" value="Genomic_DNA"/>
</dbReference>
<dbReference type="Gene3D" id="3.40.50.10190">
    <property type="entry name" value="BRCT domain"/>
    <property type="match status" value="3"/>
</dbReference>
<dbReference type="PANTHER" id="PTHR23196">
    <property type="entry name" value="PAX TRANSCRIPTION ACTIVATION DOMAIN INTERACTING PROTEIN"/>
    <property type="match status" value="1"/>
</dbReference>
<evidence type="ECO:0000313" key="6">
    <source>
        <dbReference type="EMBL" id="CEG35840.1"/>
    </source>
</evidence>
<dbReference type="PANTHER" id="PTHR23196:SF1">
    <property type="entry name" value="PAX-INTERACTING PROTEIN 1"/>
    <property type="match status" value="1"/>
</dbReference>
<dbReference type="GeneID" id="36395224"/>
<evidence type="ECO:0000259" key="5">
    <source>
        <dbReference type="PROSITE" id="PS50172"/>
    </source>
</evidence>
<dbReference type="SUPFAM" id="SSF52113">
    <property type="entry name" value="BRCT domain"/>
    <property type="match status" value="2"/>
</dbReference>
<sequence length="1461" mass="164407">MAAQWETAQKRLRVYLREDDDYICFLESVVTGLARKLRFNRRSRGGSIVDSLALDRFIETAAQLRHHHLFFQVKLKAFTEPTMKGGRFSVARKLSSLVEIIADMFRILRVHYVQLFCRSEATQKELNSLLEINPKDWDGDILEKYLMEQQIRLEKLVDRPLKRFNELIEVIEALCSIFEEEKRIGPDDDVTAKEVITYVSELLNIVEESKHCIQIAKADSREEEELIALQASFYGDGAEFFYDLSANKVLLQGEAFLSLDISCQLSPKTMSRTNSLTQPSVVYIHCFQDGTFVCSRQNLLDMKSGSSFMILHRLQLKQDAIFLEQTPASVPGLESSDKSRSLALILQDTILLFFWPDSIETQRWHETIRGLLEMNEFRIDKLRKDRAFCDLPVPENIKSYLGETKKTPTEFASFFDDYFPGIFWMTCGKDSDSSKPWWNLVEVVFYARWLIIYKINGWRRHSILCQFDTHKPMLEISEQPRGDKEWSLNISDGSSSSISLVTKMRTRIDFWFDQVSKAVESARLAALRAKKEERQSQEIGNVNTHVVDDSSKNGVCTGTKRRLKVVHDQVNNHLGENSDSFCKLNPAISGFKKSNDLVDSMYSGHDSVTSTIIEKEEPERPLAKKSRRSSVKLQLPHSSITLPTVKSSKRRLVKKRMQNPNENAVVPAQLYIMQHAASNAAAEETNIKKVRIILTGVEPTETMKKKITSIAGASYENDIYKATHIIAPKNQLKRTVKLLCGISRCTHVLDARWIDESARAGGPVFERVHCLKDTKAEAKWHFDLRKTMYDFTPEQRQQLFAGQEVFITNHKSVLPPVADLVKIVECAGAVAVTKGCANSRQLIITNETALTFCSNASTLTRTVSSPHCFSKLLKIGSMAGGVFDGGSPGQETPSGFQDSTSQWLSANDRQRTTFSQPERDVAQCDSQCTQVLTEVENQSLAPSFVDTLSVRMSNDEKGGITEELQICLPNIENQNEAPDQLIVKDKVLDPTSPARNMYWSFDKAKLNDSDDDADSSMSDDMLEHGGCATRHPATAAYFQTGKKTVITSKWYDRPHNPDWASSRSTLLHDSDSSGNETEIEAEPKENSLTDCRIAKTYLSLEPAEDIPRSGASQSGKYSSLAAKCRHISADAIDQRRPLSSPIVISNARSSPHAFTWKDSSSPQGIYPIVKRSRLDRERTHLDYLNRAENVSSAKICELKHLKGHQHQENISHDTQTDNDSPSTIVVAKQKDTLLKPKYSPNRHLVPAATRGKMRIASSRLRENSQTTGTQASTNVRIVLTGLEPTPAVLTKIKAITGAVYESNIVDATHLIAPHHQFKRTVKMLCGISCCKHILDERWLDESARAGAPVDERSNCLYDEKAEKRWHFLLETTMYDVSAEQRRKLLAGLSVFITNHKSILPPVKDLVKIVECAGGKASYKGKPMAKDLVITSDVALSGAAVRKQLVNTPPDQFYDGQLAKSK</sequence>
<name>A0A0P1A667_PLAHL</name>
<feature type="domain" description="BRCT" evidence="5">
    <location>
        <begin position="682"/>
        <end position="761"/>
    </location>
</feature>
<organism evidence="6 7">
    <name type="scientific">Plasmopara halstedii</name>
    <name type="common">Downy mildew of sunflower</name>
    <dbReference type="NCBI Taxonomy" id="4781"/>
    <lineage>
        <taxon>Eukaryota</taxon>
        <taxon>Sar</taxon>
        <taxon>Stramenopiles</taxon>
        <taxon>Oomycota</taxon>
        <taxon>Peronosporomycetes</taxon>
        <taxon>Peronosporales</taxon>
        <taxon>Peronosporaceae</taxon>
        <taxon>Plasmopara</taxon>
    </lineage>
</organism>
<protein>
    <submittedName>
        <fullName evidence="6">Signaling protein SWIFT and related BRCT domain proteins</fullName>
    </submittedName>
</protein>
<dbReference type="SMART" id="SM00292">
    <property type="entry name" value="BRCT"/>
    <property type="match status" value="3"/>
</dbReference>
<dbReference type="Proteomes" id="UP000054928">
    <property type="component" value="Unassembled WGS sequence"/>
</dbReference>
<evidence type="ECO:0000256" key="1">
    <source>
        <dbReference type="ARBA" id="ARBA00004123"/>
    </source>
</evidence>
<dbReference type="InterPro" id="IPR036420">
    <property type="entry name" value="BRCT_dom_sf"/>
</dbReference>
<feature type="domain" description="BRCT" evidence="5">
    <location>
        <begin position="1267"/>
        <end position="1356"/>
    </location>
</feature>
<dbReference type="STRING" id="4781.A0A0P1A667"/>
<dbReference type="RefSeq" id="XP_024572209.1">
    <property type="nucleotide sequence ID" value="XM_024728647.1"/>
</dbReference>
<keyword evidence="2" id="KW-0227">DNA damage</keyword>
<keyword evidence="7" id="KW-1185">Reference proteome</keyword>
<dbReference type="PROSITE" id="PS50172">
    <property type="entry name" value="BRCT"/>
    <property type="match status" value="2"/>
</dbReference>
<dbReference type="Pfam" id="PF16770">
    <property type="entry name" value="RTT107_BRCT_5"/>
    <property type="match status" value="2"/>
</dbReference>
<feature type="region of interest" description="Disordered" evidence="4">
    <location>
        <begin position="1058"/>
        <end position="1086"/>
    </location>
</feature>
<comment type="subcellular location">
    <subcellularLocation>
        <location evidence="1">Nucleus</location>
    </subcellularLocation>
</comment>
<reference evidence="7" key="1">
    <citation type="submission" date="2014-09" db="EMBL/GenBank/DDBJ databases">
        <authorList>
            <person name="Sharma Rahul"/>
            <person name="Thines Marco"/>
        </authorList>
    </citation>
    <scope>NUCLEOTIDE SEQUENCE [LARGE SCALE GENOMIC DNA]</scope>
</reference>
<dbReference type="GO" id="GO:0005634">
    <property type="term" value="C:nucleus"/>
    <property type="evidence" value="ECO:0007669"/>
    <property type="project" value="UniProtKB-SubCell"/>
</dbReference>
<proteinExistence type="predicted"/>
<dbReference type="InterPro" id="IPR051579">
    <property type="entry name" value="DDR_Transcriptional_Reg"/>
</dbReference>
<dbReference type="InterPro" id="IPR001357">
    <property type="entry name" value="BRCT_dom"/>
</dbReference>
<evidence type="ECO:0000256" key="3">
    <source>
        <dbReference type="ARBA" id="ARBA00023242"/>
    </source>
</evidence>
<evidence type="ECO:0000313" key="7">
    <source>
        <dbReference type="Proteomes" id="UP000054928"/>
    </source>
</evidence>
<accession>A0A0P1A667</accession>